<gene>
    <name evidence="1" type="ORF">DVH24_002297</name>
</gene>
<name>A0A498I7C0_MALDO</name>
<dbReference type="Proteomes" id="UP000290289">
    <property type="component" value="Chromosome 13"/>
</dbReference>
<dbReference type="AlphaFoldDB" id="A0A498I7C0"/>
<organism evidence="1 2">
    <name type="scientific">Malus domestica</name>
    <name type="common">Apple</name>
    <name type="synonym">Pyrus malus</name>
    <dbReference type="NCBI Taxonomy" id="3750"/>
    <lineage>
        <taxon>Eukaryota</taxon>
        <taxon>Viridiplantae</taxon>
        <taxon>Streptophyta</taxon>
        <taxon>Embryophyta</taxon>
        <taxon>Tracheophyta</taxon>
        <taxon>Spermatophyta</taxon>
        <taxon>Magnoliopsida</taxon>
        <taxon>eudicotyledons</taxon>
        <taxon>Gunneridae</taxon>
        <taxon>Pentapetalae</taxon>
        <taxon>rosids</taxon>
        <taxon>fabids</taxon>
        <taxon>Rosales</taxon>
        <taxon>Rosaceae</taxon>
        <taxon>Amygdaloideae</taxon>
        <taxon>Maleae</taxon>
        <taxon>Malus</taxon>
    </lineage>
</organism>
<comment type="caution">
    <text evidence="1">The sequence shown here is derived from an EMBL/GenBank/DDBJ whole genome shotgun (WGS) entry which is preliminary data.</text>
</comment>
<protein>
    <submittedName>
        <fullName evidence="1">Uncharacterized protein</fullName>
    </submittedName>
</protein>
<reference evidence="1 2" key="1">
    <citation type="submission" date="2018-10" db="EMBL/GenBank/DDBJ databases">
        <title>A high-quality apple genome assembly.</title>
        <authorList>
            <person name="Hu J."/>
        </authorList>
    </citation>
    <scope>NUCLEOTIDE SEQUENCE [LARGE SCALE GENOMIC DNA]</scope>
    <source>
        <strain evidence="2">cv. HFTH1</strain>
        <tissue evidence="1">Young leaf</tissue>
    </source>
</reference>
<proteinExistence type="predicted"/>
<evidence type="ECO:0000313" key="1">
    <source>
        <dbReference type="EMBL" id="RXH78779.1"/>
    </source>
</evidence>
<keyword evidence="2" id="KW-1185">Reference proteome</keyword>
<dbReference type="EMBL" id="RDQH01000339">
    <property type="protein sequence ID" value="RXH78779.1"/>
    <property type="molecule type" value="Genomic_DNA"/>
</dbReference>
<sequence>MILSALGPDHVLTNFLVGHPSWDCSRVNSLNFGVPMEPEANELPKGLFNVPQELLVEDKLSKLLESTELYIEITNQGFQIQALNREKSFDDEGEIGEGTERDMLLAYAQRVTWS</sequence>
<accession>A0A498I7C0</accession>
<evidence type="ECO:0000313" key="2">
    <source>
        <dbReference type="Proteomes" id="UP000290289"/>
    </source>
</evidence>